<evidence type="ECO:0008006" key="7">
    <source>
        <dbReference type="Google" id="ProtNLM"/>
    </source>
</evidence>
<dbReference type="Gene3D" id="1.25.40.20">
    <property type="entry name" value="Ankyrin repeat-containing domain"/>
    <property type="match status" value="3"/>
</dbReference>
<reference evidence="5" key="1">
    <citation type="submission" date="2024-06" db="EMBL/GenBank/DDBJ databases">
        <authorList>
            <person name="Liu X."/>
            <person name="Lenzi L."/>
            <person name="Haldenby T S."/>
            <person name="Uol C."/>
        </authorList>
    </citation>
    <scope>NUCLEOTIDE SEQUENCE</scope>
</reference>
<gene>
    <name evidence="5" type="ORF">CDAUBV1_LOCUS14528</name>
</gene>
<dbReference type="PROSITE" id="PS50088">
    <property type="entry name" value="ANK_REPEAT"/>
    <property type="match status" value="2"/>
</dbReference>
<dbReference type="SMART" id="SM00698">
    <property type="entry name" value="MORN"/>
    <property type="match status" value="4"/>
</dbReference>
<evidence type="ECO:0000313" key="6">
    <source>
        <dbReference type="Proteomes" id="UP001497525"/>
    </source>
</evidence>
<protein>
    <recommendedName>
        <fullName evidence="7">Ankyrin repeat and MYND domain-containing protein 1</fullName>
    </recommendedName>
</protein>
<dbReference type="InterPro" id="IPR053064">
    <property type="entry name" value="Ankyrin-MYND_domain-protein"/>
</dbReference>
<evidence type="ECO:0000256" key="2">
    <source>
        <dbReference type="PROSITE-ProRule" id="PRU00023"/>
    </source>
</evidence>
<dbReference type="PROSITE" id="PS50297">
    <property type="entry name" value="ANK_REP_REGION"/>
    <property type="match status" value="2"/>
</dbReference>
<sequence length="1235" mass="139603">MTLFMDRKLSQSLQVTSSFAENEQLYNNDYLYEGQLNDGLGNGLGKLSVRDRTLYLGYNNVGEKENAGREAWPGSSDAYFGDFYAGRRNGWGRYTWDSKESYEGTFFDDLRHGYGLYTWPDGSRYFGTFYMDTRAGYGILKYADGVIFEGFFNANQPEGPGVLMPPSEDPHEADVGYWQRGKLARLLYSTGVYSWPEKFPEYYLYLDVRGEAYNTAECLFSRTHSPSEVSKSTHTDPTEKQCILDQLGIDSPRLARKMFEELKNFVHLPEGIRKWDARSMLCEMHLADNIFRKLLHYKPPTEPQWNKIREEALEQMLEILERIQQSSESNAAADYFTPEQTLPSFGNCLCETRKCVDEKRSTIENTMAKLNREFDEIQTLSLQLIRNRTKNMSYVQEFVRNALLEWPSHKNQQNALADGAEGEMFMTDWTEVWKKRCRDARRSKISDKKLRSLGGKNEKLAVEFLTNCRAGRIAEVKAQITQNLTAVNQRISLNINVADRHGCFGLLWALLSWDEKLVSLLLDFGADVNQVTDDGLSLLSVSLLYYYRVLDLLSSGKTLPAYVLQLKSTCQLEGKQTPESSHYSEEISRKNYIYQAEAVMFLPTSIPNSENKSMEKARLSQMRRLYTMNSLKVPITITRSTDKSNGKPEDPTQQLAEMANVHTPSLPSFQRFTDCLKRQMEQLQLSSKPNSGKSECDTRRPTPSKCSAGKSSTKKTEVLKKESGDQERMVPASRRSLKEYPHNTPSPAAFDNTAEELSRNPFYLSTRSISPANLDTEKHKTEATESDQGSLDRRAVLMTQRNQILSMIDLLLRRGANPNVANQPLPCIFLAVQYCDVWMVQRLLKYGANPNTVLRVRSGSRLEKNPKQFPSQSEKPLLEQPQQELEVGQSENEEPVPSLDGLTPLHYAVLLTGPSGVEISKQLLDAGANPNIRASEDLSFTTRHSGGQENLSQHSKSDILSTALLRLLISPCLVPIFCPWCSSPESITEEQRPLLGGRTALHLACARDYDYENATTIVQYMLEKGADPNLMCNGHTALSLAIASGNDTCLDLLLNHPHVDVNLKLTHGLGSALCLAASRTFEFRRSTEARIGLVRKLVVRGRGLVGQRFPPQGEQTRGNVIDIVYQDYQRDRRLATIPYHALNNVEKETFNARAELMEYLADCLRNERYTTVQLGPPGRSDSRRRLMVRPMESDSTVVDAESPAGVRSQMISAVSKYTKGSAESARSSTESSRRK</sequence>
<dbReference type="PANTHER" id="PTHR15897">
    <property type="entry name" value="ANKYRIN REPEAT AND MYND DOMAIN PROTEIN 1"/>
    <property type="match status" value="1"/>
</dbReference>
<evidence type="ECO:0000313" key="5">
    <source>
        <dbReference type="EMBL" id="CAL5139497.1"/>
    </source>
</evidence>
<organism evidence="5 6">
    <name type="scientific">Calicophoron daubneyi</name>
    <name type="common">Rumen fluke</name>
    <name type="synonym">Paramphistomum daubneyi</name>
    <dbReference type="NCBI Taxonomy" id="300641"/>
    <lineage>
        <taxon>Eukaryota</taxon>
        <taxon>Metazoa</taxon>
        <taxon>Spiralia</taxon>
        <taxon>Lophotrochozoa</taxon>
        <taxon>Platyhelminthes</taxon>
        <taxon>Trematoda</taxon>
        <taxon>Digenea</taxon>
        <taxon>Plagiorchiida</taxon>
        <taxon>Pronocephalata</taxon>
        <taxon>Paramphistomoidea</taxon>
        <taxon>Paramphistomidae</taxon>
        <taxon>Calicophoron</taxon>
    </lineage>
</organism>
<comment type="caution">
    <text evidence="5">The sequence shown here is derived from an EMBL/GenBank/DDBJ whole genome shotgun (WGS) entry which is preliminary data.</text>
</comment>
<dbReference type="PANTHER" id="PTHR15897:SF2">
    <property type="entry name" value="ANKYRIN REPEAT AND MYND DOMAIN-CONTAINING PROTEIN 1"/>
    <property type="match status" value="1"/>
</dbReference>
<evidence type="ECO:0000256" key="3">
    <source>
        <dbReference type="SAM" id="Coils"/>
    </source>
</evidence>
<dbReference type="Pfam" id="PF02493">
    <property type="entry name" value="MORN"/>
    <property type="match status" value="5"/>
</dbReference>
<evidence type="ECO:0000256" key="1">
    <source>
        <dbReference type="ARBA" id="ARBA00022737"/>
    </source>
</evidence>
<accession>A0AAV2TPZ3</accession>
<dbReference type="Gene3D" id="2.20.110.10">
    <property type="entry name" value="Histone H3 K4-specific methyltransferase SET7/9 N-terminal domain"/>
    <property type="match status" value="1"/>
</dbReference>
<feature type="compositionally biased region" description="Polar residues" evidence="4">
    <location>
        <begin position="684"/>
        <end position="693"/>
    </location>
</feature>
<name>A0AAV2TPZ3_CALDB</name>
<feature type="region of interest" description="Disordered" evidence="4">
    <location>
        <begin position="684"/>
        <end position="755"/>
    </location>
</feature>
<keyword evidence="2" id="KW-0040">ANK repeat</keyword>
<dbReference type="SUPFAM" id="SSF82185">
    <property type="entry name" value="Histone H3 K4-specific methyltransferase SET7/9 N-terminal domain"/>
    <property type="match status" value="1"/>
</dbReference>
<feature type="region of interest" description="Disordered" evidence="4">
    <location>
        <begin position="1214"/>
        <end position="1235"/>
    </location>
</feature>
<dbReference type="SUPFAM" id="SSF48403">
    <property type="entry name" value="Ankyrin repeat"/>
    <property type="match status" value="2"/>
</dbReference>
<dbReference type="InterPro" id="IPR002110">
    <property type="entry name" value="Ankyrin_rpt"/>
</dbReference>
<keyword evidence="1" id="KW-0677">Repeat</keyword>
<dbReference type="Pfam" id="PF00023">
    <property type="entry name" value="Ank"/>
    <property type="match status" value="1"/>
</dbReference>
<dbReference type="InterPro" id="IPR003409">
    <property type="entry name" value="MORN"/>
</dbReference>
<feature type="compositionally biased region" description="Low complexity" evidence="4">
    <location>
        <begin position="1221"/>
        <end position="1235"/>
    </location>
</feature>
<dbReference type="SMART" id="SM00248">
    <property type="entry name" value="ANK"/>
    <property type="match status" value="5"/>
</dbReference>
<dbReference type="EMBL" id="CAXLJL010000601">
    <property type="protein sequence ID" value="CAL5139497.1"/>
    <property type="molecule type" value="Genomic_DNA"/>
</dbReference>
<dbReference type="Pfam" id="PF12796">
    <property type="entry name" value="Ank_2"/>
    <property type="match status" value="1"/>
</dbReference>
<dbReference type="AlphaFoldDB" id="A0AAV2TPZ3"/>
<feature type="compositionally biased region" description="Basic and acidic residues" evidence="4">
    <location>
        <begin position="714"/>
        <end position="728"/>
    </location>
</feature>
<feature type="repeat" description="ANK" evidence="2">
    <location>
        <begin position="996"/>
        <end position="1033"/>
    </location>
</feature>
<feature type="coiled-coil region" evidence="3">
    <location>
        <begin position="353"/>
        <end position="380"/>
    </location>
</feature>
<keyword evidence="3" id="KW-0175">Coiled coil</keyword>
<dbReference type="Proteomes" id="UP001497525">
    <property type="component" value="Unassembled WGS sequence"/>
</dbReference>
<feature type="region of interest" description="Disordered" evidence="4">
    <location>
        <begin position="857"/>
        <end position="896"/>
    </location>
</feature>
<dbReference type="InterPro" id="IPR036770">
    <property type="entry name" value="Ankyrin_rpt-contain_sf"/>
</dbReference>
<proteinExistence type="predicted"/>
<evidence type="ECO:0000256" key="4">
    <source>
        <dbReference type="SAM" id="MobiDB-lite"/>
    </source>
</evidence>
<feature type="repeat" description="ANK" evidence="2">
    <location>
        <begin position="900"/>
        <end position="935"/>
    </location>
</feature>